<dbReference type="Gene3D" id="3.40.1080.10">
    <property type="entry name" value="Glutaconate Coenzyme A-transferase"/>
    <property type="match status" value="2"/>
</dbReference>
<feature type="region of interest" description="Disordered" evidence="2">
    <location>
        <begin position="271"/>
        <end position="301"/>
    </location>
</feature>
<dbReference type="Gene3D" id="3.30.30.40">
    <property type="match status" value="1"/>
</dbReference>
<reference evidence="3 4" key="1">
    <citation type="submission" date="2019-12" db="EMBL/GenBank/DDBJ databases">
        <title>Whole genome shotgun sequence of Streptomyces libani subsp. libani NBRC 13452.</title>
        <authorList>
            <person name="Ichikawa N."/>
            <person name="Kimura A."/>
            <person name="Kitahashi Y."/>
            <person name="Komaki H."/>
            <person name="Tamura T."/>
        </authorList>
    </citation>
    <scope>NUCLEOTIDE SEQUENCE [LARGE SCALE GENOMIC DNA]</scope>
    <source>
        <strain evidence="3 4">NBRC 13452</strain>
    </source>
</reference>
<evidence type="ECO:0008006" key="5">
    <source>
        <dbReference type="Google" id="ProtNLM"/>
    </source>
</evidence>
<dbReference type="InterPro" id="IPR004165">
    <property type="entry name" value="CoA_trans_fam_I"/>
</dbReference>
<comment type="similarity">
    <text evidence="1">Belongs to the 3-oxoacid CoA-transferase subunit B family.</text>
</comment>
<dbReference type="SUPFAM" id="SSF100950">
    <property type="entry name" value="NagB/RpiA/CoA transferase-like"/>
    <property type="match status" value="2"/>
</dbReference>
<sequence length="592" mass="61716">MADIRSLHEAVAELIHDGDTVALEGFTHLIPFAAAHEIIRQGIKDLTLARMTPDVVYDQLIGAGAARKLVFSWGGNPGVGSLHRFRDAVEHGWPAPLEIDEHSHAGMANRYAAGAARLPFAVLRGYRGSDIPARTPTVSTVVCPFTGEELAAVAALNPDVTVIHAQQADRAGNVQLWGLTGVQKEAALAARRVLVTVEEIVETLEPRPGAVVLPTWVVDAVAPVPGGAHPSYAAGYSVRDNAYYREWDGISRDRAAFGRWLAECVRGERVQGGEGPPVRGAAGEDVAGGRASGPEGAPDWTPDELMEVNAARALAGARTCFVGIGLPSTAANLARRTVNPDLVLVYESGTLGSKPTQLPLSIGDGELADTADSVVSVPEMFNYWLQGGRIDVGFLGAAQVDRFANINTTVVHRGPGKPEGRLPGAGGAPEIAANCGQVLMVLRHSPRSFVGALDFVTTLGHGAGPGDRAALGLPGAGPAAVITDLGVLRPDPVTAELVLTDLHPGVTIHQVRAATGWDLKEADRIGVTAPPTAAELAALRALKAAASDGQSPREAPGIRAGEALDSRRVETPVTRTVDSPRAPTGSPLPPLP</sequence>
<proteinExistence type="inferred from homology"/>
<evidence type="ECO:0000313" key="3">
    <source>
        <dbReference type="EMBL" id="GFE21355.1"/>
    </source>
</evidence>
<dbReference type="Proteomes" id="UP000429552">
    <property type="component" value="Unassembled WGS sequence"/>
</dbReference>
<gene>
    <name evidence="3" type="ORF">Sliba_18080</name>
</gene>
<protein>
    <recommendedName>
        <fullName evidence="5">3-oxoadipate--succinyl-CoA transferase subunit A</fullName>
    </recommendedName>
</protein>
<evidence type="ECO:0000256" key="2">
    <source>
        <dbReference type="SAM" id="MobiDB-lite"/>
    </source>
</evidence>
<evidence type="ECO:0000256" key="1">
    <source>
        <dbReference type="ARBA" id="ARBA00007047"/>
    </source>
</evidence>
<comment type="caution">
    <text evidence="3">The sequence shown here is derived from an EMBL/GenBank/DDBJ whole genome shotgun (WGS) entry which is preliminary data.</text>
</comment>
<name>A0A640THX8_STRNI</name>
<evidence type="ECO:0000313" key="4">
    <source>
        <dbReference type="Proteomes" id="UP000429552"/>
    </source>
</evidence>
<dbReference type="PANTHER" id="PTHR43293">
    <property type="entry name" value="ACETATE COA-TRANSFERASE YDIF"/>
    <property type="match status" value="1"/>
</dbReference>
<dbReference type="AlphaFoldDB" id="A0A640THX8"/>
<organism evidence="3 4">
    <name type="scientific">Streptomyces nigrescens</name>
    <dbReference type="NCBI Taxonomy" id="1920"/>
    <lineage>
        <taxon>Bacteria</taxon>
        <taxon>Bacillati</taxon>
        <taxon>Actinomycetota</taxon>
        <taxon>Actinomycetes</taxon>
        <taxon>Kitasatosporales</taxon>
        <taxon>Streptomycetaceae</taxon>
        <taxon>Streptomyces</taxon>
    </lineage>
</organism>
<dbReference type="SMART" id="SM00882">
    <property type="entry name" value="CoA_trans"/>
    <property type="match status" value="2"/>
</dbReference>
<dbReference type="PANTHER" id="PTHR43293:SF3">
    <property type="entry name" value="CHOLESTEROL RING-CLEAVING HYDROLASE IPDB SUBUNIT"/>
    <property type="match status" value="1"/>
</dbReference>
<accession>A0A640THX8</accession>
<dbReference type="GO" id="GO:0008410">
    <property type="term" value="F:CoA-transferase activity"/>
    <property type="evidence" value="ECO:0007669"/>
    <property type="project" value="InterPro"/>
</dbReference>
<dbReference type="InterPro" id="IPR037171">
    <property type="entry name" value="NagB/RpiA_transferase-like"/>
</dbReference>
<feature type="region of interest" description="Disordered" evidence="2">
    <location>
        <begin position="545"/>
        <end position="592"/>
    </location>
</feature>
<dbReference type="Pfam" id="PF01144">
    <property type="entry name" value="CoA_trans"/>
    <property type="match status" value="2"/>
</dbReference>
<dbReference type="EMBL" id="BLIP01000001">
    <property type="protein sequence ID" value="GFE21355.1"/>
    <property type="molecule type" value="Genomic_DNA"/>
</dbReference>